<name>A0AC60PXE8_IXOPE</name>
<dbReference type="EMBL" id="JABSTQ010009782">
    <property type="protein sequence ID" value="KAG0425982.1"/>
    <property type="molecule type" value="Genomic_DNA"/>
</dbReference>
<accession>A0AC60PXE8</accession>
<protein>
    <submittedName>
        <fullName evidence="1">Uncharacterized protein</fullName>
    </submittedName>
</protein>
<gene>
    <name evidence="1" type="ORF">HPB47_026884</name>
</gene>
<organism evidence="1 2">
    <name type="scientific">Ixodes persulcatus</name>
    <name type="common">Taiga tick</name>
    <dbReference type="NCBI Taxonomy" id="34615"/>
    <lineage>
        <taxon>Eukaryota</taxon>
        <taxon>Metazoa</taxon>
        <taxon>Ecdysozoa</taxon>
        <taxon>Arthropoda</taxon>
        <taxon>Chelicerata</taxon>
        <taxon>Arachnida</taxon>
        <taxon>Acari</taxon>
        <taxon>Parasitiformes</taxon>
        <taxon>Ixodida</taxon>
        <taxon>Ixodoidea</taxon>
        <taxon>Ixodidae</taxon>
        <taxon>Ixodinae</taxon>
        <taxon>Ixodes</taxon>
    </lineage>
</organism>
<dbReference type="Proteomes" id="UP000805193">
    <property type="component" value="Unassembled WGS sequence"/>
</dbReference>
<comment type="caution">
    <text evidence="1">The sequence shown here is derived from an EMBL/GenBank/DDBJ whole genome shotgun (WGS) entry which is preliminary data.</text>
</comment>
<reference evidence="1 2" key="1">
    <citation type="journal article" date="2020" name="Cell">
        <title>Large-Scale Comparative Analyses of Tick Genomes Elucidate Their Genetic Diversity and Vector Capacities.</title>
        <authorList>
            <consortium name="Tick Genome and Microbiome Consortium (TIGMIC)"/>
            <person name="Jia N."/>
            <person name="Wang J."/>
            <person name="Shi W."/>
            <person name="Du L."/>
            <person name="Sun Y."/>
            <person name="Zhan W."/>
            <person name="Jiang J.F."/>
            <person name="Wang Q."/>
            <person name="Zhang B."/>
            <person name="Ji P."/>
            <person name="Bell-Sakyi L."/>
            <person name="Cui X.M."/>
            <person name="Yuan T.T."/>
            <person name="Jiang B.G."/>
            <person name="Yang W.F."/>
            <person name="Lam T.T."/>
            <person name="Chang Q.C."/>
            <person name="Ding S.J."/>
            <person name="Wang X.J."/>
            <person name="Zhu J.G."/>
            <person name="Ruan X.D."/>
            <person name="Zhao L."/>
            <person name="Wei J.T."/>
            <person name="Ye R.Z."/>
            <person name="Que T.C."/>
            <person name="Du C.H."/>
            <person name="Zhou Y.H."/>
            <person name="Cheng J.X."/>
            <person name="Dai P.F."/>
            <person name="Guo W.B."/>
            <person name="Han X.H."/>
            <person name="Huang E.J."/>
            <person name="Li L.F."/>
            <person name="Wei W."/>
            <person name="Gao Y.C."/>
            <person name="Liu J.Z."/>
            <person name="Shao H.Z."/>
            <person name="Wang X."/>
            <person name="Wang C.C."/>
            <person name="Yang T.C."/>
            <person name="Huo Q.B."/>
            <person name="Li W."/>
            <person name="Chen H.Y."/>
            <person name="Chen S.E."/>
            <person name="Zhou L.G."/>
            <person name="Ni X.B."/>
            <person name="Tian J.H."/>
            <person name="Sheng Y."/>
            <person name="Liu T."/>
            <person name="Pan Y.S."/>
            <person name="Xia L.Y."/>
            <person name="Li J."/>
            <person name="Zhao F."/>
            <person name="Cao W.C."/>
        </authorList>
    </citation>
    <scope>NUCLEOTIDE SEQUENCE [LARGE SCALE GENOMIC DNA]</scope>
    <source>
        <strain evidence="1">Iper-2018</strain>
    </source>
</reference>
<sequence length="117" mass="13761">MGLPKLSISTMRRLLKDIGFAFRKRKRYSALLEREDIIMWRRKYLRTIQEMRKQKRASLSLQAARLRRVDYTVDLDNISKKLIRRLGAVQKRPPLGPGLPALRAFLTPTTRHTDCAR</sequence>
<evidence type="ECO:0000313" key="2">
    <source>
        <dbReference type="Proteomes" id="UP000805193"/>
    </source>
</evidence>
<evidence type="ECO:0000313" key="1">
    <source>
        <dbReference type="EMBL" id="KAG0425982.1"/>
    </source>
</evidence>
<keyword evidence="2" id="KW-1185">Reference proteome</keyword>
<proteinExistence type="predicted"/>